<evidence type="ECO:0000256" key="1">
    <source>
        <dbReference type="SAM" id="MobiDB-lite"/>
    </source>
</evidence>
<dbReference type="EMBL" id="JAWDGP010007400">
    <property type="protein sequence ID" value="KAK3721147.1"/>
    <property type="molecule type" value="Genomic_DNA"/>
</dbReference>
<reference evidence="2" key="1">
    <citation type="journal article" date="2023" name="G3 (Bethesda)">
        <title>A reference genome for the long-term kleptoplast-retaining sea slug Elysia crispata morphotype clarki.</title>
        <authorList>
            <person name="Eastman K.E."/>
            <person name="Pendleton A.L."/>
            <person name="Shaikh M.A."/>
            <person name="Suttiyut T."/>
            <person name="Ogas R."/>
            <person name="Tomko P."/>
            <person name="Gavelis G."/>
            <person name="Widhalm J.R."/>
            <person name="Wisecaver J.H."/>
        </authorList>
    </citation>
    <scope>NUCLEOTIDE SEQUENCE</scope>
    <source>
        <strain evidence="2">ECLA1</strain>
    </source>
</reference>
<name>A0AAE0XWM5_9GAST</name>
<feature type="region of interest" description="Disordered" evidence="1">
    <location>
        <begin position="63"/>
        <end position="94"/>
    </location>
</feature>
<dbReference type="AlphaFoldDB" id="A0AAE0XWM5"/>
<protein>
    <submittedName>
        <fullName evidence="2">Uncharacterized protein</fullName>
    </submittedName>
</protein>
<evidence type="ECO:0000313" key="2">
    <source>
        <dbReference type="EMBL" id="KAK3721147.1"/>
    </source>
</evidence>
<proteinExistence type="predicted"/>
<accession>A0AAE0XWM5</accession>
<dbReference type="Proteomes" id="UP001283361">
    <property type="component" value="Unassembled WGS sequence"/>
</dbReference>
<gene>
    <name evidence="2" type="ORF">RRG08_044160</name>
</gene>
<feature type="compositionally biased region" description="Polar residues" evidence="1">
    <location>
        <begin position="66"/>
        <end position="86"/>
    </location>
</feature>
<evidence type="ECO:0000313" key="3">
    <source>
        <dbReference type="Proteomes" id="UP001283361"/>
    </source>
</evidence>
<sequence>MKISLTIPGWATILQTQQVLSFPKLEIDLPSLNETYIFIPLTSLIDLTSPKLHPLPVKGDPCYRNDNVTQTKNSQTVQRPQYSPSALDNRAIPK</sequence>
<keyword evidence="3" id="KW-1185">Reference proteome</keyword>
<organism evidence="2 3">
    <name type="scientific">Elysia crispata</name>
    <name type="common">lettuce slug</name>
    <dbReference type="NCBI Taxonomy" id="231223"/>
    <lineage>
        <taxon>Eukaryota</taxon>
        <taxon>Metazoa</taxon>
        <taxon>Spiralia</taxon>
        <taxon>Lophotrochozoa</taxon>
        <taxon>Mollusca</taxon>
        <taxon>Gastropoda</taxon>
        <taxon>Heterobranchia</taxon>
        <taxon>Euthyneura</taxon>
        <taxon>Panpulmonata</taxon>
        <taxon>Sacoglossa</taxon>
        <taxon>Placobranchoidea</taxon>
        <taxon>Plakobranchidae</taxon>
        <taxon>Elysia</taxon>
    </lineage>
</organism>
<comment type="caution">
    <text evidence="2">The sequence shown here is derived from an EMBL/GenBank/DDBJ whole genome shotgun (WGS) entry which is preliminary data.</text>
</comment>